<feature type="region of interest" description="Disordered" evidence="1">
    <location>
        <begin position="42"/>
        <end position="78"/>
    </location>
</feature>
<gene>
    <name evidence="3" type="ORF">EHO61_05130</name>
</gene>
<sequence>MIARFRYRLRNREFFPLIHFYLIICLLGLFFLSLPIRSEENRSVDGKMKTEEEAEKEVHVENEEKSESAAKGAPKTAAKVKENPALPQAFQPAYVAPLPIKIGFFVDSYYNADFNRPNSKEAAYTTQATRTNEFNINLAYLDAQVETEKFRARFAVQFGTSVAANYVGEGTTGKTSNEFSVRNMQEAYGGIKLGKSTWLDMGIYFGHIGYESWISHDNFVYTRSLALDNVPYYVSGARLSGRITNKLSYQLHLDNGYQVVTDNNKDVSGGFRLEWTPIQHLMFRWNTFMGNEQPTPIPKEVRYYNNFIAEWKPSDTLTIASSFDVGYQKRADDMKLIYLSSGPAYIEGNSKAYRQQYAGNLWIGYRFLPEWRIGARFERYADREQMIVQTGTKHGFQTGGGTATLDYIPNDAVLVRFTYQYRHSMDPVYPREAASSKLDRQFIFSLSIKI</sequence>
<name>A0A4R9GUG4_9LEPT</name>
<evidence type="ECO:0000256" key="1">
    <source>
        <dbReference type="SAM" id="MobiDB-lite"/>
    </source>
</evidence>
<feature type="transmembrane region" description="Helical" evidence="2">
    <location>
        <begin position="14"/>
        <end position="34"/>
    </location>
</feature>
<keyword evidence="4" id="KW-1185">Reference proteome</keyword>
<evidence type="ECO:0000313" key="4">
    <source>
        <dbReference type="Proteomes" id="UP000297855"/>
    </source>
</evidence>
<accession>A0A4R9GUG4</accession>
<keyword evidence="2" id="KW-1133">Transmembrane helix</keyword>
<dbReference type="OrthoDB" id="9769460at2"/>
<dbReference type="InterPro" id="IPR023614">
    <property type="entry name" value="Porin_dom_sf"/>
</dbReference>
<dbReference type="InterPro" id="IPR011486">
    <property type="entry name" value="BBP2"/>
</dbReference>
<dbReference type="EMBL" id="RQEV01000003">
    <property type="protein sequence ID" value="TGK21227.1"/>
    <property type="molecule type" value="Genomic_DNA"/>
</dbReference>
<proteinExistence type="predicted"/>
<dbReference type="Proteomes" id="UP000297855">
    <property type="component" value="Unassembled WGS sequence"/>
</dbReference>
<comment type="caution">
    <text evidence="3">The sequence shown here is derived from an EMBL/GenBank/DDBJ whole genome shotgun (WGS) entry which is preliminary data.</text>
</comment>
<keyword evidence="2" id="KW-0812">Transmembrane</keyword>
<evidence type="ECO:0000313" key="3">
    <source>
        <dbReference type="EMBL" id="TGK21227.1"/>
    </source>
</evidence>
<dbReference type="Gene3D" id="2.40.160.10">
    <property type="entry name" value="Porin"/>
    <property type="match status" value="1"/>
</dbReference>
<keyword evidence="2" id="KW-0472">Membrane</keyword>
<reference evidence="3" key="1">
    <citation type="journal article" date="2019" name="PLoS Negl. Trop. Dis.">
        <title>Revisiting the worldwide diversity of Leptospira species in the environment.</title>
        <authorList>
            <person name="Vincent A.T."/>
            <person name="Schiettekatte O."/>
            <person name="Bourhy P."/>
            <person name="Veyrier F.J."/>
            <person name="Picardeau M."/>
        </authorList>
    </citation>
    <scope>NUCLEOTIDE SEQUENCE [LARGE SCALE GENOMIC DNA]</scope>
    <source>
        <strain evidence="3">SCS5</strain>
    </source>
</reference>
<feature type="compositionally biased region" description="Basic and acidic residues" evidence="1">
    <location>
        <begin position="42"/>
        <end position="68"/>
    </location>
</feature>
<dbReference type="AlphaFoldDB" id="A0A4R9GUG4"/>
<evidence type="ECO:0000256" key="2">
    <source>
        <dbReference type="SAM" id="Phobius"/>
    </source>
</evidence>
<protein>
    <submittedName>
        <fullName evidence="3">Porin</fullName>
    </submittedName>
</protein>
<dbReference type="Pfam" id="PF07642">
    <property type="entry name" value="BBP2"/>
    <property type="match status" value="1"/>
</dbReference>
<organism evidence="3 4">
    <name type="scientific">Leptospira fluminis</name>
    <dbReference type="NCBI Taxonomy" id="2484979"/>
    <lineage>
        <taxon>Bacteria</taxon>
        <taxon>Pseudomonadati</taxon>
        <taxon>Spirochaetota</taxon>
        <taxon>Spirochaetia</taxon>
        <taxon>Leptospirales</taxon>
        <taxon>Leptospiraceae</taxon>
        <taxon>Leptospira</taxon>
    </lineage>
</organism>